<reference evidence="2 3" key="1">
    <citation type="submission" date="2018-07" db="EMBL/GenBank/DDBJ databases">
        <title>Genetic characterization of Mycoplasma hyopneumoniae, M. hyorhinis and M. flocculare isolates through whole genome sequencing analysis: comparative analysis of sequence types and putative genes involved in virulence.</title>
        <authorList>
            <person name="Fourour S."/>
            <person name="Lucas P."/>
            <person name="Touzain F."/>
            <person name="Tocqueville V."/>
            <person name="Kempf I."/>
            <person name="Marois-Crehan C."/>
        </authorList>
    </citation>
    <scope>NUCLEOTIDE SEQUENCE [LARGE SCALE GENOMIC DNA]</scope>
    <source>
        <strain evidence="2 3">MHR389</strain>
    </source>
</reference>
<evidence type="ECO:0008006" key="4">
    <source>
        <dbReference type="Google" id="ProtNLM"/>
    </source>
</evidence>
<feature type="signal peptide" evidence="1">
    <location>
        <begin position="1"/>
        <end position="25"/>
    </location>
</feature>
<organism evidence="2 3">
    <name type="scientific">Mesomycoplasma hyorhinis</name>
    <name type="common">Mycoplasma hyorhinis</name>
    <dbReference type="NCBI Taxonomy" id="2100"/>
    <lineage>
        <taxon>Bacteria</taxon>
        <taxon>Bacillati</taxon>
        <taxon>Mycoplasmatota</taxon>
        <taxon>Mycoplasmoidales</taxon>
        <taxon>Metamycoplasmataceae</taxon>
        <taxon>Mesomycoplasma</taxon>
    </lineage>
</organism>
<sequence length="79" mass="8649">MNRIKSKKFLGFLTALTIPAVSVIAVSCGANNYSYKFSDNTITVNTVNHSVKYTVDGGKTAVFSLSMENIQPKFLMVLI</sequence>
<accession>A0ABD6IEK5</accession>
<evidence type="ECO:0000313" key="3">
    <source>
        <dbReference type="Proteomes" id="UP001193384"/>
    </source>
</evidence>
<dbReference type="AlphaFoldDB" id="A0ABD6IEK5"/>
<keyword evidence="1" id="KW-0732">Signal</keyword>
<dbReference type="RefSeq" id="WP_014335619.1">
    <property type="nucleotide sequence ID" value="NZ_CP016817.1"/>
</dbReference>
<proteinExistence type="predicted"/>
<gene>
    <name evidence="2" type="ORF">DR101_02615</name>
</gene>
<dbReference type="PROSITE" id="PS51257">
    <property type="entry name" value="PROKAR_LIPOPROTEIN"/>
    <property type="match status" value="1"/>
</dbReference>
<feature type="chain" id="PRO_5044741792" description="Lipoprotein" evidence="1">
    <location>
        <begin position="26"/>
        <end position="79"/>
    </location>
</feature>
<protein>
    <recommendedName>
        <fullName evidence="4">Lipoprotein</fullName>
    </recommendedName>
</protein>
<name>A0ABD6IEK5_MESHY</name>
<dbReference type="Proteomes" id="UP001193384">
    <property type="component" value="Unassembled WGS sequence"/>
</dbReference>
<evidence type="ECO:0000313" key="2">
    <source>
        <dbReference type="EMBL" id="MXR43826.1"/>
    </source>
</evidence>
<comment type="caution">
    <text evidence="2">The sequence shown here is derived from an EMBL/GenBank/DDBJ whole genome shotgun (WGS) entry which is preliminary data.</text>
</comment>
<dbReference type="EMBL" id="QQQW01000013">
    <property type="protein sequence ID" value="MXR43826.1"/>
    <property type="molecule type" value="Genomic_DNA"/>
</dbReference>
<evidence type="ECO:0000256" key="1">
    <source>
        <dbReference type="SAM" id="SignalP"/>
    </source>
</evidence>